<evidence type="ECO:0000313" key="3">
    <source>
        <dbReference type="EMBL" id="KAG5485604.1"/>
    </source>
</evidence>
<gene>
    <name evidence="3" type="ORF">LSCM4_06560</name>
</gene>
<feature type="compositionally biased region" description="Basic residues" evidence="2">
    <location>
        <begin position="55"/>
        <end position="65"/>
    </location>
</feature>
<dbReference type="GeneID" id="92362411"/>
<feature type="compositionally biased region" description="Low complexity" evidence="2">
    <location>
        <begin position="125"/>
        <end position="134"/>
    </location>
</feature>
<evidence type="ECO:0000256" key="2">
    <source>
        <dbReference type="SAM" id="MobiDB-lite"/>
    </source>
</evidence>
<reference evidence="4" key="2">
    <citation type="journal article" date="2021" name="Sci. Data">
        <title>Chromosome-scale genome sequencing, assembly and annotation of six genomes from subfamily Leishmaniinae.</title>
        <authorList>
            <person name="Almutairi H."/>
            <person name="Urbaniak M.D."/>
            <person name="Bates M.D."/>
            <person name="Jariyapan N."/>
            <person name="Kwakye-Nuako G."/>
            <person name="Thomaz Soccol V."/>
            <person name="Al-Salem W.S."/>
            <person name="Dillon R.J."/>
            <person name="Bates P.A."/>
            <person name="Gatherer D."/>
        </authorList>
    </citation>
    <scope>NUCLEOTIDE SEQUENCE [LARGE SCALE GENOMIC DNA]</scope>
</reference>
<feature type="compositionally biased region" description="Polar residues" evidence="2">
    <location>
        <begin position="631"/>
        <end position="655"/>
    </location>
</feature>
<comment type="caution">
    <text evidence="3">The sequence shown here is derived from an EMBL/GenBank/DDBJ whole genome shotgun (WGS) entry which is preliminary data.</text>
</comment>
<feature type="coiled-coil region" evidence="1">
    <location>
        <begin position="231"/>
        <end position="258"/>
    </location>
</feature>
<name>A0A836H6D1_9TRYP</name>
<feature type="compositionally biased region" description="Basic and acidic residues" evidence="2">
    <location>
        <begin position="93"/>
        <end position="103"/>
    </location>
</feature>
<feature type="region of interest" description="Disordered" evidence="2">
    <location>
        <begin position="385"/>
        <end position="409"/>
    </location>
</feature>
<feature type="compositionally biased region" description="Polar residues" evidence="2">
    <location>
        <begin position="69"/>
        <end position="92"/>
    </location>
</feature>
<dbReference type="KEGG" id="loi:92362411"/>
<evidence type="ECO:0000313" key="4">
    <source>
        <dbReference type="Proteomes" id="UP000674143"/>
    </source>
</evidence>
<feature type="region of interest" description="Disordered" evidence="2">
    <location>
        <begin position="1"/>
        <end position="20"/>
    </location>
</feature>
<dbReference type="SMR" id="A0A836H6D1"/>
<feature type="region of interest" description="Disordered" evidence="2">
    <location>
        <begin position="631"/>
        <end position="695"/>
    </location>
</feature>
<sequence>MDPQRRQVSPLMAPSSVHSRTFSKTTITSANVVSVSDATLPLTPAGTSTNERHPLHGAHTPHRRASILERQQPTPRGSLQWPSTHRSFSSAADTRDSSRHSQMADRMNVTGVSMSALLSQRGRAPSSPSHTPMSSHEEHSGHRSSAISGAGDQPGRSFSRYPTAPPLVDFGDSPSFSRYSAAHSVCTTTLGTPRDGPTAAPFHGPAGSPSITIEDAKASMLNPPPLYDFEAEAHQLTREQLEERVEQMRAANVVLRTAVLRLRESLATLQEGMRTNYVDLERRQENIANVLLRRLEATKRRRSKLVAHLRAVEAEKASQEKKLGNITQSINDLSKHLKQEEQEIANRLQHRLERLHAQREQLDHALEEQTNSLQQLEQLVQEVEEMDQSDAVQTSVSCPGSHAAAAPPAHPASLASGIIAATSGILAPAHERSSSRVSVASSTTATTTAEVAYDPTAMIRYLEEEIIAAEGLRTEALCKAEKYFATRERLERRLAREREKRAEQQSRTQELRKQLQDASTAVNERETARELAIEREVERHLNSSRLGGDLISSASSTCVTPQLRALSAVASRGNSTSPGAGRPWPGPTVQDLEGRQCDPFMLPSSSVSAGMKGCTSLEDAAAGAPAMETSACRSSSVPLNTSASRDEATISSEGTPHTRLLVQDTSRMAAPRPVTSADSTPRAALPTPAAEGPVL</sequence>
<evidence type="ECO:0000256" key="1">
    <source>
        <dbReference type="SAM" id="Coils"/>
    </source>
</evidence>
<protein>
    <submittedName>
        <fullName evidence="3">Uncharacterized protein</fullName>
    </submittedName>
</protein>
<dbReference type="AlphaFoldDB" id="A0A836H6D1"/>
<keyword evidence="4" id="KW-1185">Reference proteome</keyword>
<dbReference type="EMBL" id="JAFHLR010000010">
    <property type="protein sequence ID" value="KAG5485604.1"/>
    <property type="molecule type" value="Genomic_DNA"/>
</dbReference>
<proteinExistence type="predicted"/>
<feature type="region of interest" description="Disordered" evidence="2">
    <location>
        <begin position="496"/>
        <end position="528"/>
    </location>
</feature>
<accession>A0A836H6D1</accession>
<feature type="region of interest" description="Disordered" evidence="2">
    <location>
        <begin position="41"/>
        <end position="105"/>
    </location>
</feature>
<reference evidence="4" key="1">
    <citation type="journal article" date="2021" name="Microbiol. Resour. Announc.">
        <title>LGAAP: Leishmaniinae Genome Assembly and Annotation Pipeline.</title>
        <authorList>
            <person name="Almutairi H."/>
            <person name="Urbaniak M.D."/>
            <person name="Bates M.D."/>
            <person name="Jariyapan N."/>
            <person name="Kwakye-Nuako G."/>
            <person name="Thomaz-Soccol V."/>
            <person name="Al-Salem W.S."/>
            <person name="Dillon R.J."/>
            <person name="Bates P.A."/>
            <person name="Gatherer D."/>
        </authorList>
    </citation>
    <scope>NUCLEOTIDE SEQUENCE [LARGE SCALE GENOMIC DNA]</scope>
</reference>
<organism evidence="3 4">
    <name type="scientific">Leishmania orientalis</name>
    <dbReference type="NCBI Taxonomy" id="2249476"/>
    <lineage>
        <taxon>Eukaryota</taxon>
        <taxon>Discoba</taxon>
        <taxon>Euglenozoa</taxon>
        <taxon>Kinetoplastea</taxon>
        <taxon>Metakinetoplastina</taxon>
        <taxon>Trypanosomatida</taxon>
        <taxon>Trypanosomatidae</taxon>
        <taxon>Leishmaniinae</taxon>
        <taxon>Leishmania</taxon>
    </lineage>
</organism>
<feature type="region of interest" description="Disordered" evidence="2">
    <location>
        <begin position="119"/>
        <end position="166"/>
    </location>
</feature>
<dbReference type="Proteomes" id="UP000674143">
    <property type="component" value="Unassembled WGS sequence"/>
</dbReference>
<dbReference type="RefSeq" id="XP_067065188.1">
    <property type="nucleotide sequence ID" value="XM_067208477.1"/>
</dbReference>
<feature type="compositionally biased region" description="Basic and acidic residues" evidence="2">
    <location>
        <begin position="496"/>
        <end position="515"/>
    </location>
</feature>
<keyword evidence="1" id="KW-0175">Coiled coil</keyword>